<name>A0AAV5USN7_9BILA</name>
<feature type="non-terminal residue" evidence="1">
    <location>
        <position position="82"/>
    </location>
</feature>
<accession>A0AAV5USN7</accession>
<sequence length="82" mass="9392">LTVKLVEGAPSPISRSESLDVCLSNDTLTCIRNYHVDWKISRDNLIADFEYGVARVQAIDLAWTGKMYVLFQKGWLFVDREL</sequence>
<dbReference type="Proteomes" id="UP001432322">
    <property type="component" value="Unassembled WGS sequence"/>
</dbReference>
<evidence type="ECO:0000313" key="1">
    <source>
        <dbReference type="EMBL" id="GMT08829.1"/>
    </source>
</evidence>
<gene>
    <name evidence="1" type="ORF">PFISCL1PPCAC_126</name>
</gene>
<dbReference type="AlphaFoldDB" id="A0AAV5USN7"/>
<protein>
    <submittedName>
        <fullName evidence="1">Uncharacterized protein</fullName>
    </submittedName>
</protein>
<evidence type="ECO:0000313" key="2">
    <source>
        <dbReference type="Proteomes" id="UP001432322"/>
    </source>
</evidence>
<reference evidence="1" key="1">
    <citation type="submission" date="2023-10" db="EMBL/GenBank/DDBJ databases">
        <title>Genome assembly of Pristionchus species.</title>
        <authorList>
            <person name="Yoshida K."/>
            <person name="Sommer R.J."/>
        </authorList>
    </citation>
    <scope>NUCLEOTIDE SEQUENCE</scope>
    <source>
        <strain evidence="1">RS5133</strain>
    </source>
</reference>
<organism evidence="1 2">
    <name type="scientific">Pristionchus fissidentatus</name>
    <dbReference type="NCBI Taxonomy" id="1538716"/>
    <lineage>
        <taxon>Eukaryota</taxon>
        <taxon>Metazoa</taxon>
        <taxon>Ecdysozoa</taxon>
        <taxon>Nematoda</taxon>
        <taxon>Chromadorea</taxon>
        <taxon>Rhabditida</taxon>
        <taxon>Rhabditina</taxon>
        <taxon>Diplogasteromorpha</taxon>
        <taxon>Diplogasteroidea</taxon>
        <taxon>Neodiplogasteridae</taxon>
        <taxon>Pristionchus</taxon>
    </lineage>
</organism>
<proteinExistence type="predicted"/>
<keyword evidence="2" id="KW-1185">Reference proteome</keyword>
<feature type="non-terminal residue" evidence="1">
    <location>
        <position position="1"/>
    </location>
</feature>
<dbReference type="EMBL" id="BTSY01000001">
    <property type="protein sequence ID" value="GMT08829.1"/>
    <property type="molecule type" value="Genomic_DNA"/>
</dbReference>
<comment type="caution">
    <text evidence="1">The sequence shown here is derived from an EMBL/GenBank/DDBJ whole genome shotgun (WGS) entry which is preliminary data.</text>
</comment>